<evidence type="ECO:0000313" key="3">
    <source>
        <dbReference type="EMBL" id="EKR57219.1"/>
    </source>
</evidence>
<comment type="caution">
    <text evidence="3">The sequence shown here is derived from an EMBL/GenBank/DDBJ whole genome shotgun (WGS) entry which is preliminary data.</text>
</comment>
<dbReference type="Proteomes" id="UP000001340">
    <property type="component" value="Unassembled WGS sequence"/>
</dbReference>
<dbReference type="EMBL" id="AHNR02000004">
    <property type="protein sequence ID" value="EKR57219.1"/>
    <property type="molecule type" value="Genomic_DNA"/>
</dbReference>
<reference evidence="3 4" key="1">
    <citation type="submission" date="2012-10" db="EMBL/GenBank/DDBJ databases">
        <authorList>
            <person name="Harkins D.M."/>
            <person name="Durkin A.S."/>
            <person name="Brinkac L.M."/>
            <person name="Haft D.H."/>
            <person name="Selengut J.D."/>
            <person name="Sanka R."/>
            <person name="DePew J."/>
            <person name="Purushe J."/>
            <person name="Chanthongthip A."/>
            <person name="Lattana O."/>
            <person name="Phetsouvanh R."/>
            <person name="Newton P.N."/>
            <person name="Vinetz J.M."/>
            <person name="Sutton G.G."/>
            <person name="Nierman W.C."/>
            <person name="Fouts D.E."/>
        </authorList>
    </citation>
    <scope>NUCLEOTIDE SEQUENCE [LARGE SCALE GENOMIC DNA]</scope>
    <source>
        <strain evidence="3 4">UI 12758</strain>
    </source>
</reference>
<proteinExistence type="predicted"/>
<feature type="compositionally biased region" description="Polar residues" evidence="1">
    <location>
        <begin position="37"/>
        <end position="50"/>
    </location>
</feature>
<organism evidence="3 4">
    <name type="scientific">Leptospira interrogans str. UI 12758</name>
    <dbReference type="NCBI Taxonomy" id="1049938"/>
    <lineage>
        <taxon>Bacteria</taxon>
        <taxon>Pseudomonadati</taxon>
        <taxon>Spirochaetota</taxon>
        <taxon>Spirochaetia</taxon>
        <taxon>Leptospirales</taxon>
        <taxon>Leptospiraceae</taxon>
        <taxon>Leptospira</taxon>
    </lineage>
</organism>
<evidence type="ECO:0000256" key="2">
    <source>
        <dbReference type="SAM" id="Phobius"/>
    </source>
</evidence>
<keyword evidence="2" id="KW-0812">Transmembrane</keyword>
<feature type="region of interest" description="Disordered" evidence="1">
    <location>
        <begin position="1"/>
        <end position="59"/>
    </location>
</feature>
<protein>
    <submittedName>
        <fullName evidence="3">Uncharacterized protein</fullName>
    </submittedName>
</protein>
<dbReference type="AlphaFoldDB" id="A0A0E2DBC6"/>
<sequence>MRAEFERLKNTPTVPTAADPPSSSRKNSKKNNKNKTATEGYQTGDNTGTGIESDINELRSGRFSGIISRKVDSMKRFKEAFKDFHNNRNKKIKDDFFPKMPEGLGPGDVGGGRYDKLIVREAKIDKIVGPLGGKPGDGGKPKFLPPSGFPEDGIPKPAASPQTENKSSMLSKVGAAIAPAAFGVGAVAGAAASIISSMAGMYQQTMQSQDSTLDVYDGYKGGGGDLIRNAELAQIGVSRARMFDGDAQKAIDDISKNKLGIQFGLSQGIGGAQGSELFAKLKKYGSFDEDSELKKILSDAIRSRFSGLRQSEFFTNIASASESAYNSGMGTQSAADITRTFSNIAGLGIRDNRVNSVYQNLNDNVSKNGNFFNSVLVSEHMASGKSALEAKSLAERGISNKENVKTIRDFMSSLGLSDDTKGLLLNQLGITTATESFDMTQGEKPKIKDFFNLDNETSTDESGAAALNKISGVQGQAYRGRANELDDIIAGKDKDIKDLFKKASDTQDMVFDLLVKLSEKAAKKVRELESYF</sequence>
<name>A0A0E2DBC6_LEPIR</name>
<accession>A0A0E2DBC6</accession>
<keyword evidence="2" id="KW-1133">Transmembrane helix</keyword>
<feature type="transmembrane region" description="Helical" evidence="2">
    <location>
        <begin position="176"/>
        <end position="202"/>
    </location>
</feature>
<gene>
    <name evidence="3" type="ORF">LEP1GSC105_0190</name>
</gene>
<keyword evidence="2" id="KW-0472">Membrane</keyword>
<evidence type="ECO:0000313" key="4">
    <source>
        <dbReference type="Proteomes" id="UP000001340"/>
    </source>
</evidence>
<feature type="region of interest" description="Disordered" evidence="1">
    <location>
        <begin position="129"/>
        <end position="166"/>
    </location>
</feature>
<evidence type="ECO:0000256" key="1">
    <source>
        <dbReference type="SAM" id="MobiDB-lite"/>
    </source>
</evidence>